<keyword evidence="1" id="KW-0812">Transmembrane</keyword>
<feature type="transmembrane region" description="Helical" evidence="1">
    <location>
        <begin position="334"/>
        <end position="367"/>
    </location>
</feature>
<dbReference type="Proteomes" id="UP000037784">
    <property type="component" value="Unassembled WGS sequence"/>
</dbReference>
<dbReference type="Gene3D" id="1.10.3210.10">
    <property type="entry name" value="Hypothetical protein af1432"/>
    <property type="match status" value="1"/>
</dbReference>
<dbReference type="InterPro" id="IPR052722">
    <property type="entry name" value="PgpH_phosphodiesterase"/>
</dbReference>
<dbReference type="InterPro" id="IPR011624">
    <property type="entry name" value="Metal-dep_PHydrolase_7TM_extra"/>
</dbReference>
<dbReference type="SUPFAM" id="SSF109604">
    <property type="entry name" value="HD-domain/PDEase-like"/>
    <property type="match status" value="1"/>
</dbReference>
<dbReference type="PATRIC" id="fig|872965.6.peg.3062"/>
<feature type="transmembrane region" description="Helical" evidence="1">
    <location>
        <begin position="309"/>
        <end position="328"/>
    </location>
</feature>
<gene>
    <name evidence="3" type="ORF">ARMA_2090</name>
    <name evidence="4" type="ORF">SE16_12960</name>
</gene>
<dbReference type="Pfam" id="PF07698">
    <property type="entry name" value="7TM-7TMR_HD"/>
    <property type="match status" value="1"/>
</dbReference>
<sequence>MTEPHIAIPLPQQKTPPTSRLTWRQTSIGLVLLLAFWAALLIIFFANDFIGARPLKAGNVSPVDIRAPRRISYISNIRTERAREQAANLVADIYTPPDRSIALQQLRTAQDIANVLSNIRQSSSLTLEEKRRQIEEIEPVPFSPDAIDTILQLDETRWQRVVSEVQRILDQLYRRGVREDQVEARRREISSQISTTMSDAESLIIEEWVAALLVPNSFLDIEATENARENARQNVQPVEVHLEQGQSIVRAGEVVQPEHVEALEALGLQSSTPSRQQIASTALLLGLLVLIVGLYTARLHPYTWQQPRYLFAYLGILAGAAGLASLFLDAETALVYLVPLSAGIMVLAGVLSIDLAIVASLVMTVLVFDMTRSYELSLYTLLGSSVGALAMWQLDRLQGFVRAGLLVGLTNVATLLVFALRDTSMEQSLSMISHLGAALGNGLLSAAITLASFYVLGQFLGVTTFLQLWELSRPNHPLLRELLLTAPGTYHHSIVVGNLAERAADAIGADSLLVRVAAYYHDIGKTKNPVFFVENQTGTLNPHDELNNPWESAKIIIGHVTDGIKIARKHRLPRRIIDLIAQHHGTTMVSYFYRVAVREYGEENVNPADFTYPGPRPQSVEAAILMLADSVEAIARAEKPATADAIDDLVCSVIAQKLQEGQLVDTNLTLQDLEQIRQAFIKTLMSIYHPRIKYPKPAPRQDFINLVHVPLDELTPDAEVAHASSAR</sequence>
<reference evidence="4 6" key="2">
    <citation type="submission" date="2015-07" db="EMBL/GenBank/DDBJ databases">
        <title>Whole genome sequence of Ardenticatena maritima DSM 23922.</title>
        <authorList>
            <person name="Hemp J."/>
            <person name="Ward L.M."/>
            <person name="Pace L.A."/>
            <person name="Fischer W.W."/>
        </authorList>
    </citation>
    <scope>NUCLEOTIDE SEQUENCE [LARGE SCALE GENOMIC DNA]</scope>
    <source>
        <strain evidence="4 6">110S</strain>
    </source>
</reference>
<feature type="transmembrane region" description="Helical" evidence="1">
    <location>
        <begin position="400"/>
        <end position="420"/>
    </location>
</feature>
<keyword evidence="5" id="KW-1185">Reference proteome</keyword>
<dbReference type="NCBIfam" id="TIGR00277">
    <property type="entry name" value="HDIG"/>
    <property type="match status" value="1"/>
</dbReference>
<dbReference type="InterPro" id="IPR003607">
    <property type="entry name" value="HD/PDEase_dom"/>
</dbReference>
<dbReference type="FunCoup" id="A0A0M9UD71">
    <property type="interactions" value="14"/>
</dbReference>
<dbReference type="Proteomes" id="UP000050502">
    <property type="component" value="Unassembled WGS sequence"/>
</dbReference>
<dbReference type="InterPro" id="IPR011621">
    <property type="entry name" value="Metal-dep_PHydrolase_7TM_intra"/>
</dbReference>
<reference evidence="5" key="3">
    <citation type="submission" date="2015-08" db="EMBL/GenBank/DDBJ databases">
        <title>Draft Genome Sequence of a Heterotrophic Facultative Anaerobic Bacterium Ardenticatena maritima Strain 110S.</title>
        <authorList>
            <person name="Kawaichi S."/>
            <person name="Yoshida T."/>
            <person name="Sako Y."/>
            <person name="Nakamura R."/>
        </authorList>
    </citation>
    <scope>NUCLEOTIDE SEQUENCE [LARGE SCALE GENOMIC DNA]</scope>
    <source>
        <strain evidence="5">110S</strain>
    </source>
</reference>
<feature type="transmembrane region" description="Helical" evidence="1">
    <location>
        <begin position="376"/>
        <end position="394"/>
    </location>
</feature>
<feature type="transmembrane region" description="Helical" evidence="1">
    <location>
        <begin position="28"/>
        <end position="46"/>
    </location>
</feature>
<comment type="caution">
    <text evidence="3">The sequence shown here is derived from an EMBL/GenBank/DDBJ whole genome shotgun (WGS) entry which is preliminary data.</text>
</comment>
<dbReference type="STRING" id="872965.SE16_12960"/>
<evidence type="ECO:0000313" key="6">
    <source>
        <dbReference type="Proteomes" id="UP000050502"/>
    </source>
</evidence>
<dbReference type="EMBL" id="LGKN01000007">
    <property type="protein sequence ID" value="KPL86972.1"/>
    <property type="molecule type" value="Genomic_DNA"/>
</dbReference>
<dbReference type="PANTHER" id="PTHR36442">
    <property type="entry name" value="CYCLIC-DI-AMP PHOSPHODIESTERASE PGPH"/>
    <property type="match status" value="1"/>
</dbReference>
<dbReference type="PANTHER" id="PTHR36442:SF1">
    <property type="entry name" value="CYCLIC-DI-AMP PHOSPHODIESTERASE PGPH"/>
    <property type="match status" value="1"/>
</dbReference>
<accession>A0A0M9UD71</accession>
<organism evidence="3 5">
    <name type="scientific">Ardenticatena maritima</name>
    <dbReference type="NCBI Taxonomy" id="872965"/>
    <lineage>
        <taxon>Bacteria</taxon>
        <taxon>Bacillati</taxon>
        <taxon>Chloroflexota</taxon>
        <taxon>Ardenticatenia</taxon>
        <taxon>Ardenticatenales</taxon>
        <taxon>Ardenticatenaceae</taxon>
        <taxon>Ardenticatena</taxon>
    </lineage>
</organism>
<dbReference type="InterPro" id="IPR006674">
    <property type="entry name" value="HD_domain"/>
</dbReference>
<dbReference type="CDD" id="cd00077">
    <property type="entry name" value="HDc"/>
    <property type="match status" value="1"/>
</dbReference>
<dbReference type="Pfam" id="PF01966">
    <property type="entry name" value="HD"/>
    <property type="match status" value="1"/>
</dbReference>
<reference evidence="3 5" key="1">
    <citation type="journal article" date="2015" name="Genome Announc.">
        <title>Draft Genome Sequence of a Heterotrophic Facultative Anaerobic Thermophilic Bacterium, Ardenticatena maritima Strain 110ST.</title>
        <authorList>
            <person name="Kawaichi S."/>
            <person name="Yoshida T."/>
            <person name="Sako Y."/>
            <person name="Nakamura R."/>
        </authorList>
    </citation>
    <scope>NUCLEOTIDE SEQUENCE [LARGE SCALE GENOMIC DNA]</scope>
    <source>
        <strain evidence="3 5">110S</strain>
    </source>
</reference>
<dbReference type="InParanoid" id="A0A0M9UD71"/>
<feature type="domain" description="HD" evidence="2">
    <location>
        <begin position="489"/>
        <end position="634"/>
    </location>
</feature>
<proteinExistence type="predicted"/>
<protein>
    <recommendedName>
        <fullName evidence="2">HD domain-containing protein</fullName>
    </recommendedName>
</protein>
<evidence type="ECO:0000313" key="4">
    <source>
        <dbReference type="EMBL" id="KPL86972.1"/>
    </source>
</evidence>
<dbReference type="SMART" id="SM00471">
    <property type="entry name" value="HDc"/>
    <property type="match status" value="1"/>
</dbReference>
<dbReference type="Pfam" id="PF07697">
    <property type="entry name" value="7TMR-HDED"/>
    <property type="match status" value="1"/>
</dbReference>
<dbReference type="PROSITE" id="PS51831">
    <property type="entry name" value="HD"/>
    <property type="match status" value="1"/>
</dbReference>
<feature type="transmembrane region" description="Helical" evidence="1">
    <location>
        <begin position="432"/>
        <end position="456"/>
    </location>
</feature>
<keyword evidence="1" id="KW-0472">Membrane</keyword>
<dbReference type="EMBL" id="BBZA01000181">
    <property type="protein sequence ID" value="GAP63667.1"/>
    <property type="molecule type" value="Genomic_DNA"/>
</dbReference>
<keyword evidence="1" id="KW-1133">Transmembrane helix</keyword>
<evidence type="ECO:0000259" key="2">
    <source>
        <dbReference type="PROSITE" id="PS51831"/>
    </source>
</evidence>
<feature type="transmembrane region" description="Helical" evidence="1">
    <location>
        <begin position="278"/>
        <end position="297"/>
    </location>
</feature>
<evidence type="ECO:0000313" key="5">
    <source>
        <dbReference type="Proteomes" id="UP000037784"/>
    </source>
</evidence>
<evidence type="ECO:0000256" key="1">
    <source>
        <dbReference type="SAM" id="Phobius"/>
    </source>
</evidence>
<dbReference type="OrthoDB" id="9806952at2"/>
<dbReference type="RefSeq" id="WP_054493473.1">
    <property type="nucleotide sequence ID" value="NZ_BBZA01000181.1"/>
</dbReference>
<dbReference type="InterPro" id="IPR006675">
    <property type="entry name" value="HDIG_dom"/>
</dbReference>
<name>A0A0M9UD71_9CHLR</name>
<evidence type="ECO:0000313" key="3">
    <source>
        <dbReference type="EMBL" id="GAP63667.1"/>
    </source>
</evidence>
<dbReference type="AlphaFoldDB" id="A0A0M9UD71"/>